<sequence>MNITSRLACIAVVGLLPSGASAQAVNFWLAAEPGNIQGCIAADPQFTREHTFTLKDGEAEITGPGGLKEKMKPVRPNVYETTLQQGRLNLHYVADLSVTPRTLTVTEKSLGCKWTAKKE</sequence>
<dbReference type="RefSeq" id="WP_147155919.1">
    <property type="nucleotide sequence ID" value="NZ_BKAJ01000170.1"/>
</dbReference>
<dbReference type="AlphaFoldDB" id="A0A512NNS9"/>
<dbReference type="OrthoDB" id="7375922at2"/>
<dbReference type="Proteomes" id="UP000321058">
    <property type="component" value="Unassembled WGS sequence"/>
</dbReference>
<keyword evidence="3" id="KW-1185">Reference proteome</keyword>
<evidence type="ECO:0000313" key="2">
    <source>
        <dbReference type="EMBL" id="GEP60579.1"/>
    </source>
</evidence>
<feature type="signal peptide" evidence="1">
    <location>
        <begin position="1"/>
        <end position="22"/>
    </location>
</feature>
<evidence type="ECO:0000256" key="1">
    <source>
        <dbReference type="SAM" id="SignalP"/>
    </source>
</evidence>
<protein>
    <submittedName>
        <fullName evidence="2">Uncharacterized protein</fullName>
    </submittedName>
</protein>
<keyword evidence="1" id="KW-0732">Signal</keyword>
<evidence type="ECO:0000313" key="3">
    <source>
        <dbReference type="Proteomes" id="UP000321058"/>
    </source>
</evidence>
<gene>
    <name evidence="2" type="ORF">RSO01_77450</name>
</gene>
<name>A0A512NNS9_9HYPH</name>
<organism evidence="2 3">
    <name type="scientific">Reyranella soli</name>
    <dbReference type="NCBI Taxonomy" id="1230389"/>
    <lineage>
        <taxon>Bacteria</taxon>
        <taxon>Pseudomonadati</taxon>
        <taxon>Pseudomonadota</taxon>
        <taxon>Alphaproteobacteria</taxon>
        <taxon>Hyphomicrobiales</taxon>
        <taxon>Reyranellaceae</taxon>
        <taxon>Reyranella</taxon>
    </lineage>
</organism>
<proteinExistence type="predicted"/>
<reference evidence="2 3" key="1">
    <citation type="submission" date="2019-07" db="EMBL/GenBank/DDBJ databases">
        <title>Whole genome shotgun sequence of Reyranella soli NBRC 108950.</title>
        <authorList>
            <person name="Hosoyama A."/>
            <person name="Uohara A."/>
            <person name="Ohji S."/>
            <person name="Ichikawa N."/>
        </authorList>
    </citation>
    <scope>NUCLEOTIDE SEQUENCE [LARGE SCALE GENOMIC DNA]</scope>
    <source>
        <strain evidence="2 3">NBRC 108950</strain>
    </source>
</reference>
<comment type="caution">
    <text evidence="2">The sequence shown here is derived from an EMBL/GenBank/DDBJ whole genome shotgun (WGS) entry which is preliminary data.</text>
</comment>
<feature type="chain" id="PRO_5021791688" evidence="1">
    <location>
        <begin position="23"/>
        <end position="119"/>
    </location>
</feature>
<dbReference type="EMBL" id="BKAJ01000170">
    <property type="protein sequence ID" value="GEP60579.1"/>
    <property type="molecule type" value="Genomic_DNA"/>
</dbReference>
<accession>A0A512NNS9</accession>